<dbReference type="Gene3D" id="1.10.3720.10">
    <property type="entry name" value="MetI-like"/>
    <property type="match status" value="1"/>
</dbReference>
<dbReference type="InterPro" id="IPR000515">
    <property type="entry name" value="MetI-like"/>
</dbReference>
<dbReference type="PANTHER" id="PTHR30151:SF20">
    <property type="entry name" value="ABC TRANSPORTER PERMEASE PROTEIN HI_0355-RELATED"/>
    <property type="match status" value="1"/>
</dbReference>
<evidence type="ECO:0000256" key="4">
    <source>
        <dbReference type="ARBA" id="ARBA00022692"/>
    </source>
</evidence>
<comment type="subcellular location">
    <subcellularLocation>
        <location evidence="1 7">Cell membrane</location>
        <topology evidence="1 7">Multi-pass membrane protein</topology>
    </subcellularLocation>
</comment>
<keyword evidence="5 7" id="KW-1133">Transmembrane helix</keyword>
<feature type="transmembrane region" description="Helical" evidence="7">
    <location>
        <begin position="210"/>
        <end position="231"/>
    </location>
</feature>
<dbReference type="CDD" id="cd06261">
    <property type="entry name" value="TM_PBP2"/>
    <property type="match status" value="1"/>
</dbReference>
<dbReference type="PROSITE" id="PS50928">
    <property type="entry name" value="ABC_TM1"/>
    <property type="match status" value="1"/>
</dbReference>
<proteinExistence type="inferred from homology"/>
<keyword evidence="4 7" id="KW-0812">Transmembrane</keyword>
<feature type="transmembrane region" description="Helical" evidence="7">
    <location>
        <begin position="142"/>
        <end position="169"/>
    </location>
</feature>
<dbReference type="EMBL" id="CP039690">
    <property type="protein sequence ID" value="QCI64755.1"/>
    <property type="molecule type" value="Genomic_DNA"/>
</dbReference>
<reference evidence="9 10" key="1">
    <citation type="submission" date="2019-04" db="EMBL/GenBank/DDBJ databases">
        <title>Phreatobacter aquaticus sp. nov.</title>
        <authorList>
            <person name="Choi A."/>
        </authorList>
    </citation>
    <scope>NUCLEOTIDE SEQUENCE [LARGE SCALE GENOMIC DNA]</scope>
    <source>
        <strain evidence="9 10">KCTC 52518</strain>
    </source>
</reference>
<feature type="transmembrane region" description="Helical" evidence="7">
    <location>
        <begin position="251"/>
        <end position="277"/>
    </location>
</feature>
<keyword evidence="6 7" id="KW-0472">Membrane</keyword>
<keyword evidence="2 7" id="KW-0813">Transport</keyword>
<evidence type="ECO:0000313" key="9">
    <source>
        <dbReference type="EMBL" id="QCI64755.1"/>
    </source>
</evidence>
<evidence type="ECO:0000256" key="6">
    <source>
        <dbReference type="ARBA" id="ARBA00023136"/>
    </source>
</evidence>
<dbReference type="KEGG" id="pstg:E8M01_11290"/>
<dbReference type="AlphaFoldDB" id="A0A4D7AZH6"/>
<feature type="domain" description="ABC transmembrane type-1" evidence="8">
    <location>
        <begin position="94"/>
        <end position="278"/>
    </location>
</feature>
<dbReference type="SUPFAM" id="SSF161098">
    <property type="entry name" value="MetI-like"/>
    <property type="match status" value="1"/>
</dbReference>
<comment type="similarity">
    <text evidence="7">Belongs to the binding-protein-dependent transport system permease family.</text>
</comment>
<evidence type="ECO:0000256" key="3">
    <source>
        <dbReference type="ARBA" id="ARBA00022475"/>
    </source>
</evidence>
<organism evidence="9 10">
    <name type="scientific">Phreatobacter stygius</name>
    <dbReference type="NCBI Taxonomy" id="1940610"/>
    <lineage>
        <taxon>Bacteria</taxon>
        <taxon>Pseudomonadati</taxon>
        <taxon>Pseudomonadota</taxon>
        <taxon>Alphaproteobacteria</taxon>
        <taxon>Hyphomicrobiales</taxon>
        <taxon>Phreatobacteraceae</taxon>
        <taxon>Phreatobacter</taxon>
    </lineage>
</organism>
<sequence>MQVLFDFLLAWWPVGLVLGVLAYVLFLLSQVVTATTLDRTKLSLQLAPLLCTAASFLAWELFCRAFGVSTFVLPAPSDIALSLWEFRRQIGLHSFHTAWMTLAGFGLAVAFGILLGLLLGASRFFYAGFYPLLVGFNSVPKVAVVPILVIWFGVGWLPAVLTAFMISFFPIVVNVATGLATIEPEVEDVLKALGASKLQIMTKVGIPRSLPYFFGSLKVAITLAYVGSVIAEYNASRFGIGNLMARASADFNVPLLFASLIALAILGVVMYMATVWLENRMTGWAQRSSFAAG</sequence>
<evidence type="ECO:0000256" key="7">
    <source>
        <dbReference type="RuleBase" id="RU363032"/>
    </source>
</evidence>
<evidence type="ECO:0000256" key="2">
    <source>
        <dbReference type="ARBA" id="ARBA00022448"/>
    </source>
</evidence>
<feature type="transmembrane region" description="Helical" evidence="7">
    <location>
        <begin position="12"/>
        <end position="35"/>
    </location>
</feature>
<dbReference type="Proteomes" id="UP000298781">
    <property type="component" value="Chromosome"/>
</dbReference>
<dbReference type="OrthoDB" id="9786495at2"/>
<keyword evidence="10" id="KW-1185">Reference proteome</keyword>
<feature type="transmembrane region" description="Helical" evidence="7">
    <location>
        <begin position="98"/>
        <end position="122"/>
    </location>
</feature>
<name>A0A4D7AZH6_9HYPH</name>
<evidence type="ECO:0000259" key="8">
    <source>
        <dbReference type="PROSITE" id="PS50928"/>
    </source>
</evidence>
<dbReference type="GO" id="GO:0005886">
    <property type="term" value="C:plasma membrane"/>
    <property type="evidence" value="ECO:0007669"/>
    <property type="project" value="UniProtKB-SubCell"/>
</dbReference>
<gene>
    <name evidence="9" type="ORF">E8M01_11290</name>
</gene>
<dbReference type="GO" id="GO:0055085">
    <property type="term" value="P:transmembrane transport"/>
    <property type="evidence" value="ECO:0007669"/>
    <property type="project" value="InterPro"/>
</dbReference>
<dbReference type="Pfam" id="PF00528">
    <property type="entry name" value="BPD_transp_1"/>
    <property type="match status" value="1"/>
</dbReference>
<protein>
    <submittedName>
        <fullName evidence="9">ABC transporter permease</fullName>
    </submittedName>
</protein>
<evidence type="ECO:0000313" key="10">
    <source>
        <dbReference type="Proteomes" id="UP000298781"/>
    </source>
</evidence>
<accession>A0A4D7AZH6</accession>
<dbReference type="InterPro" id="IPR035906">
    <property type="entry name" value="MetI-like_sf"/>
</dbReference>
<evidence type="ECO:0000256" key="5">
    <source>
        <dbReference type="ARBA" id="ARBA00022989"/>
    </source>
</evidence>
<dbReference type="PANTHER" id="PTHR30151">
    <property type="entry name" value="ALKANE SULFONATE ABC TRANSPORTER-RELATED, MEMBRANE SUBUNIT"/>
    <property type="match status" value="1"/>
</dbReference>
<evidence type="ECO:0000256" key="1">
    <source>
        <dbReference type="ARBA" id="ARBA00004651"/>
    </source>
</evidence>
<keyword evidence="3" id="KW-1003">Cell membrane</keyword>